<dbReference type="GO" id="GO:0000722">
    <property type="term" value="P:telomere maintenance via recombination"/>
    <property type="evidence" value="ECO:0007669"/>
    <property type="project" value="TreeGrafter"/>
</dbReference>
<keyword evidence="13" id="KW-1185">Reference proteome</keyword>
<gene>
    <name evidence="11" type="ORF">IV203_006296</name>
    <name evidence="12" type="ORF">IV203_037330</name>
</gene>
<keyword evidence="5" id="KW-0479">Metal-binding</keyword>
<dbReference type="GO" id="GO:0000794">
    <property type="term" value="C:condensed nuclear chromosome"/>
    <property type="evidence" value="ECO:0007669"/>
    <property type="project" value="TreeGrafter"/>
</dbReference>
<keyword evidence="7" id="KW-0539">Nucleus</keyword>
<keyword evidence="9" id="KW-0175">Coiled coil</keyword>
<evidence type="ECO:0000313" key="12">
    <source>
        <dbReference type="EMBL" id="KAG7364128.1"/>
    </source>
</evidence>
<dbReference type="GO" id="GO:0070192">
    <property type="term" value="P:chromosome organization involved in meiotic cell cycle"/>
    <property type="evidence" value="ECO:0007669"/>
    <property type="project" value="TreeGrafter"/>
</dbReference>
<evidence type="ECO:0000313" key="13">
    <source>
        <dbReference type="Proteomes" id="UP000693970"/>
    </source>
</evidence>
<proteinExistence type="predicted"/>
<evidence type="ECO:0000256" key="4">
    <source>
        <dbReference type="ARBA" id="ARBA00022454"/>
    </source>
</evidence>
<reference evidence="11" key="1">
    <citation type="journal article" date="2021" name="Sci. Rep.">
        <title>Diploid genomic architecture of Nitzschia inconspicua, an elite biomass production diatom.</title>
        <authorList>
            <person name="Oliver A."/>
            <person name="Podell S."/>
            <person name="Pinowska A."/>
            <person name="Traller J.C."/>
            <person name="Smith S.R."/>
            <person name="McClure R."/>
            <person name="Beliaev A."/>
            <person name="Bohutskyi P."/>
            <person name="Hill E.A."/>
            <person name="Rabines A."/>
            <person name="Zheng H."/>
            <person name="Allen L.Z."/>
            <person name="Kuo A."/>
            <person name="Grigoriev I.V."/>
            <person name="Allen A.E."/>
            <person name="Hazlebeck D."/>
            <person name="Allen E.E."/>
        </authorList>
    </citation>
    <scope>NUCLEOTIDE SEQUENCE</scope>
    <source>
        <strain evidence="11">Hildebrandi</strain>
    </source>
</reference>
<dbReference type="GO" id="GO:0030870">
    <property type="term" value="C:Mre11 complex"/>
    <property type="evidence" value="ECO:0007669"/>
    <property type="project" value="TreeGrafter"/>
</dbReference>
<dbReference type="GO" id="GO:0003691">
    <property type="term" value="F:double-stranded telomeric DNA binding"/>
    <property type="evidence" value="ECO:0007669"/>
    <property type="project" value="TreeGrafter"/>
</dbReference>
<keyword evidence="4" id="KW-0158">Chromosome</keyword>
<feature type="coiled-coil region" evidence="9">
    <location>
        <begin position="221"/>
        <end position="279"/>
    </location>
</feature>
<accession>A0A9K3KPE1</accession>
<protein>
    <submittedName>
        <fullName evidence="11">Rad50 DNA repair protein</fullName>
    </submittedName>
</protein>
<dbReference type="Proteomes" id="UP000693970">
    <property type="component" value="Unassembled WGS sequence"/>
</dbReference>
<evidence type="ECO:0000259" key="10">
    <source>
        <dbReference type="Pfam" id="PF13476"/>
    </source>
</evidence>
<evidence type="ECO:0000256" key="6">
    <source>
        <dbReference type="ARBA" id="ARBA00022833"/>
    </source>
</evidence>
<dbReference type="PANTHER" id="PTHR18867:SF12">
    <property type="entry name" value="DNA REPAIR PROTEIN RAD50"/>
    <property type="match status" value="1"/>
</dbReference>
<comment type="catalytic activity">
    <reaction evidence="8">
        <text>ATP + H2O = ADP + phosphate + H(+)</text>
        <dbReference type="Rhea" id="RHEA:13065"/>
        <dbReference type="ChEBI" id="CHEBI:15377"/>
        <dbReference type="ChEBI" id="CHEBI:15378"/>
        <dbReference type="ChEBI" id="CHEBI:30616"/>
        <dbReference type="ChEBI" id="CHEBI:43474"/>
        <dbReference type="ChEBI" id="CHEBI:456216"/>
    </reaction>
</comment>
<feature type="coiled-coil region" evidence="9">
    <location>
        <begin position="924"/>
        <end position="1045"/>
    </location>
</feature>
<dbReference type="PANTHER" id="PTHR18867">
    <property type="entry name" value="RAD50"/>
    <property type="match status" value="1"/>
</dbReference>
<evidence type="ECO:0000256" key="1">
    <source>
        <dbReference type="ARBA" id="ARBA00001947"/>
    </source>
</evidence>
<dbReference type="GO" id="GO:0006302">
    <property type="term" value="P:double-strand break repair"/>
    <property type="evidence" value="ECO:0007669"/>
    <property type="project" value="InterPro"/>
</dbReference>
<comment type="subcellular location">
    <subcellularLocation>
        <location evidence="3">Chromosome</location>
    </subcellularLocation>
    <subcellularLocation>
        <location evidence="2">Nucleus</location>
    </subcellularLocation>
</comment>
<feature type="coiled-coil region" evidence="9">
    <location>
        <begin position="325"/>
        <end position="369"/>
    </location>
</feature>
<sequence length="1423" mass="163021">MASINKLSVRGVRSFSPEDAEQVLEFYKPLTIIVGANGCGKTTIIESLKFAVSGSMPPGNKSGQAFVHDPRSIGSSVVKANIKLRFTSRNEKTMVVVRSMEVQQKKTTLTFRQLDGVLRMTAEDGQRTSLSHKCSELDRQIPQLLGVSKAILENVVFCHQEESSWPLQEGAVLKKKFDDIFDSTRYSKALDVFSKLKKEYTLKTKDLKASVMEFKSHNHAAQGFQREIAKYNEQLEELEENLASARQALKENEEEQQRIKLIQDEVDELESKIEQKNSDIALDRSVINNHRSMLQEDLTGKHSLEELQKMLQSFDSEFEGRRDQKRDLETKMNGLVREAEAIREQQSELQSKVGRLQAAKENHEKLLRERYEKMVEIGTQYGLGDLITQISQNTQGSTFLGSQDTSFVSLAHGSLGNASTIIGSPVRTHGLSQEQQQPILNISQADMNEYFRAVARKQQELQEQQADQKARRKAEEDTFNNDIMEMRGKLKALDNDRDRIQKEIGKTQAEIGVIRNKTSKVPRMRKNALDDAKAKAENAAKKRDEANANPKRQDIPIEIASLSNKMEDIRVKLENDKSVQAELLQLQEHQIQIQETKKLAETELDGLLEDIRMEVNADTWRSYKLDVPPTDLPKLEQDKVGDQLKKMMFEVNREVSERFQEKDNELLMMNDDVTRLTQIVSEKKALLQQDGLSLSSKRSRMMMLQESVDKIKNVLVEVRTFENGSKLADLSESRPQELLDFLTERLDKFETESTEGIPLEVIKKVMGSLFRLGQKSGGAVECPCCQRDIGTERDLVIFQRTMKSLASADSPLSKTDEETKVAKEKYQRWCEAVKGSRDHALEYSRLQGEVDELEKRIRSQEPALNSHNKELETANQSLLILKGEIGDLREMLNSSKQWNDSALKIAGLREQVVQKEEDFRLLSSDKEGRDLKQVTEDIADLEKRKDEYIEKVNSLNREMSRLNDEVSSLAQAATRLETNLRNMQEKYDEDLKLEEMRKTLTQKNTDLKAELEQLSEQIGPLKQKVEAKEHAKARSVKQIEEEEERTSAMHSDFSASVQDLKRIVIAIDEYEKSSKGDEISNLELEYNKLTEKGKEKRREYDGMKPELERLTKMVDDQDRERKNLEENIKLIKATENIELLRVEIAELEKQLSRVEGRDTVVDDEEQLANRKNQIIADMARQDGRKGEIIESIRGLKRKLSQPEYKDVQEQYRIANIKHDTSEMAVKDIEKYHSALDKALQRYHSIKIGEINTIIRDLWTLTYKGEDINNIEIVSGQESGSRSSRSYNYRVVMEKSGSRMDMRGRCSAGQRVLASIVIRLALAETFCVNFGCIALDEPTVNLDYKNKKGLAVALAQIIASRQQQSNFQLVLITHDEDFVVMMKNELSTLPNMSMPEKYFQIHREEGSDGKYYSKIDAVDWEELL</sequence>
<comment type="caution">
    <text evidence="11">The sequence shown here is derived from an EMBL/GenBank/DDBJ whole genome shotgun (WGS) entry which is preliminary data.</text>
</comment>
<reference evidence="11" key="2">
    <citation type="submission" date="2021-04" db="EMBL/GenBank/DDBJ databases">
        <authorList>
            <person name="Podell S."/>
        </authorList>
    </citation>
    <scope>NUCLEOTIDE SEQUENCE</scope>
    <source>
        <strain evidence="11">Hildebrandi</strain>
    </source>
</reference>
<dbReference type="GO" id="GO:0043047">
    <property type="term" value="F:single-stranded telomeric DNA binding"/>
    <property type="evidence" value="ECO:0007669"/>
    <property type="project" value="TreeGrafter"/>
</dbReference>
<dbReference type="GO" id="GO:0016887">
    <property type="term" value="F:ATP hydrolysis activity"/>
    <property type="evidence" value="ECO:0007669"/>
    <property type="project" value="InterPro"/>
</dbReference>
<dbReference type="Pfam" id="PF13476">
    <property type="entry name" value="AAA_23"/>
    <property type="match status" value="1"/>
</dbReference>
<dbReference type="EMBL" id="JAGRRH010000021">
    <property type="protein sequence ID" value="KAG7347227.1"/>
    <property type="molecule type" value="Genomic_DNA"/>
</dbReference>
<dbReference type="GO" id="GO:0007004">
    <property type="term" value="P:telomere maintenance via telomerase"/>
    <property type="evidence" value="ECO:0007669"/>
    <property type="project" value="TreeGrafter"/>
</dbReference>
<comment type="cofactor">
    <cofactor evidence="1">
        <name>Zn(2+)</name>
        <dbReference type="ChEBI" id="CHEBI:29105"/>
    </cofactor>
</comment>
<evidence type="ECO:0000256" key="2">
    <source>
        <dbReference type="ARBA" id="ARBA00004123"/>
    </source>
</evidence>
<evidence type="ECO:0000256" key="9">
    <source>
        <dbReference type="SAM" id="Coils"/>
    </source>
</evidence>
<evidence type="ECO:0000256" key="3">
    <source>
        <dbReference type="ARBA" id="ARBA00004286"/>
    </source>
</evidence>
<dbReference type="GO" id="GO:0051880">
    <property type="term" value="F:G-quadruplex DNA binding"/>
    <property type="evidence" value="ECO:0007669"/>
    <property type="project" value="TreeGrafter"/>
</dbReference>
<dbReference type="InterPro" id="IPR038729">
    <property type="entry name" value="Rad50/SbcC_AAA"/>
</dbReference>
<evidence type="ECO:0000256" key="7">
    <source>
        <dbReference type="ARBA" id="ARBA00023242"/>
    </source>
</evidence>
<feature type="coiled-coil region" evidence="9">
    <location>
        <begin position="447"/>
        <end position="549"/>
    </location>
</feature>
<evidence type="ECO:0000256" key="8">
    <source>
        <dbReference type="ARBA" id="ARBA00049360"/>
    </source>
</evidence>
<feature type="coiled-coil region" evidence="9">
    <location>
        <begin position="836"/>
        <end position="884"/>
    </location>
</feature>
<organism evidence="11 13">
    <name type="scientific">Nitzschia inconspicua</name>
    <dbReference type="NCBI Taxonomy" id="303405"/>
    <lineage>
        <taxon>Eukaryota</taxon>
        <taxon>Sar</taxon>
        <taxon>Stramenopiles</taxon>
        <taxon>Ochrophyta</taxon>
        <taxon>Bacillariophyta</taxon>
        <taxon>Bacillariophyceae</taxon>
        <taxon>Bacillariophycidae</taxon>
        <taxon>Bacillariales</taxon>
        <taxon>Bacillariaceae</taxon>
        <taxon>Nitzschia</taxon>
    </lineage>
</organism>
<evidence type="ECO:0000256" key="5">
    <source>
        <dbReference type="ARBA" id="ARBA00022723"/>
    </source>
</evidence>
<dbReference type="EMBL" id="JAGRRH010000009">
    <property type="protein sequence ID" value="KAG7364128.1"/>
    <property type="molecule type" value="Genomic_DNA"/>
</dbReference>
<name>A0A9K3KPE1_9STRA</name>
<keyword evidence="6" id="KW-0862">Zinc</keyword>
<dbReference type="OrthoDB" id="18797at2759"/>
<dbReference type="GO" id="GO:0046872">
    <property type="term" value="F:metal ion binding"/>
    <property type="evidence" value="ECO:0007669"/>
    <property type="project" value="UniProtKB-KW"/>
</dbReference>
<feature type="domain" description="Rad50/SbcC-type AAA" evidence="10">
    <location>
        <begin position="6"/>
        <end position="274"/>
    </location>
</feature>
<feature type="coiled-coil region" evidence="9">
    <location>
        <begin position="1072"/>
        <end position="1157"/>
    </location>
</feature>
<evidence type="ECO:0000313" key="11">
    <source>
        <dbReference type="EMBL" id="KAG7347227.1"/>
    </source>
</evidence>